<dbReference type="STRING" id="1280948.HY36_02730"/>
<protein>
    <recommendedName>
        <fullName evidence="3">Flagellar protein</fullName>
    </recommendedName>
</protein>
<comment type="caution">
    <text evidence="1">The sequence shown here is derived from an EMBL/GenBank/DDBJ whole genome shotgun (WGS) entry which is preliminary data.</text>
</comment>
<dbReference type="SUPFAM" id="SSF158837">
    <property type="entry name" value="AGR C 984p-like"/>
    <property type="match status" value="1"/>
</dbReference>
<accession>A0A059ECE9</accession>
<dbReference type="EMBL" id="AWFH01000001">
    <property type="protein sequence ID" value="KCZ65318.1"/>
    <property type="molecule type" value="Genomic_DNA"/>
</dbReference>
<evidence type="ECO:0008006" key="3">
    <source>
        <dbReference type="Google" id="ProtNLM"/>
    </source>
</evidence>
<organism evidence="1 2">
    <name type="scientific">Hyphomonas atlantica</name>
    <dbReference type="NCBI Taxonomy" id="1280948"/>
    <lineage>
        <taxon>Bacteria</taxon>
        <taxon>Pseudomonadati</taxon>
        <taxon>Pseudomonadota</taxon>
        <taxon>Alphaproteobacteria</taxon>
        <taxon>Hyphomonadales</taxon>
        <taxon>Hyphomonadaceae</taxon>
        <taxon>Hyphomonas</taxon>
    </lineage>
</organism>
<dbReference type="AlphaFoldDB" id="A0A059ECE9"/>
<sequence>MVYQPVIPLAGYGGWKFLESTFDKQFEGYSDSAGVKNDRAYFEDKMSSPISMEDFLSDKRLLRIALTAFDLGGEEWKVGFIRHVMEENADPESTFLKRLNNQSYTNFATTFGLNDGMISLSADTISTLADDFELAGFRSAVGEVDNNMKLSLNYQAKIGELVREGSSDSANLYRILGDVPVRTMLETALNLPTSWQELDVDRQAEILKERMLSVFSISRVTDITNEDVVEKAIQRFHTMDSILNGQESLSSGSVALTLLNNAAGFGSSASQNLFLSIVSSG</sequence>
<dbReference type="InterPro" id="IPR023157">
    <property type="entry name" value="AGR-C-984p-like_sf"/>
</dbReference>
<reference evidence="1 2" key="1">
    <citation type="journal article" date="2014" name="Antonie Van Leeuwenhoek">
        <title>Hyphomonas beringensis sp. nov. and Hyphomonas chukchiensis sp. nov., isolated from surface seawater of the Bering Sea and Chukchi Sea.</title>
        <authorList>
            <person name="Li C."/>
            <person name="Lai Q."/>
            <person name="Li G."/>
            <person name="Dong C."/>
            <person name="Wang J."/>
            <person name="Liao Y."/>
            <person name="Shao Z."/>
        </authorList>
    </citation>
    <scope>NUCLEOTIDE SEQUENCE [LARGE SCALE GENOMIC DNA]</scope>
    <source>
        <strain evidence="1 2">22II1-22F38</strain>
    </source>
</reference>
<dbReference type="Gene3D" id="1.10.3700.10">
    <property type="entry name" value="AGR C 984p-like"/>
    <property type="match status" value="1"/>
</dbReference>
<keyword evidence="2" id="KW-1185">Reference proteome</keyword>
<evidence type="ECO:0000313" key="1">
    <source>
        <dbReference type="EMBL" id="KCZ65318.1"/>
    </source>
</evidence>
<dbReference type="eggNOG" id="ENOG502ZBJH">
    <property type="taxonomic scope" value="Bacteria"/>
</dbReference>
<dbReference type="PATRIC" id="fig|1280948.3.peg.540"/>
<gene>
    <name evidence="1" type="ORF">HY36_02730</name>
</gene>
<dbReference type="Proteomes" id="UP000024547">
    <property type="component" value="Unassembled WGS sequence"/>
</dbReference>
<name>A0A059ECE9_9PROT</name>
<evidence type="ECO:0000313" key="2">
    <source>
        <dbReference type="Proteomes" id="UP000024547"/>
    </source>
</evidence>
<dbReference type="Pfam" id="PF06748">
    <property type="entry name" value="DUF1217"/>
    <property type="match status" value="1"/>
</dbReference>
<proteinExistence type="predicted"/>
<dbReference type="InterPro" id="IPR010626">
    <property type="entry name" value="DUF1217"/>
</dbReference>